<feature type="compositionally biased region" description="Polar residues" evidence="1">
    <location>
        <begin position="130"/>
        <end position="147"/>
    </location>
</feature>
<organism evidence="3 4">
    <name type="scientific">Blastococcus brunescens</name>
    <dbReference type="NCBI Taxonomy" id="1564165"/>
    <lineage>
        <taxon>Bacteria</taxon>
        <taxon>Bacillati</taxon>
        <taxon>Actinomycetota</taxon>
        <taxon>Actinomycetes</taxon>
        <taxon>Geodermatophilales</taxon>
        <taxon>Geodermatophilaceae</taxon>
        <taxon>Blastococcus</taxon>
    </lineage>
</organism>
<gene>
    <name evidence="3" type="ORF">U6N30_18160</name>
</gene>
<proteinExistence type="predicted"/>
<name>A0ABZ1AX84_9ACTN</name>
<dbReference type="Proteomes" id="UP001324287">
    <property type="component" value="Chromosome"/>
</dbReference>
<accession>A0ABZ1AX84</accession>
<dbReference type="EMBL" id="CP141261">
    <property type="protein sequence ID" value="WRL62003.1"/>
    <property type="molecule type" value="Genomic_DNA"/>
</dbReference>
<dbReference type="RefSeq" id="WP_324273361.1">
    <property type="nucleotide sequence ID" value="NZ_CP141261.1"/>
</dbReference>
<reference evidence="3 4" key="1">
    <citation type="submission" date="2023-12" db="EMBL/GenBank/DDBJ databases">
        <title>Blastococcus brunescens sp. nov., an actonobacterium isolated from sandstone collected in sahara desert.</title>
        <authorList>
            <person name="Gtari M."/>
            <person name="Ghodhbane F."/>
        </authorList>
    </citation>
    <scope>NUCLEOTIDE SEQUENCE [LARGE SCALE GENOMIC DNA]</scope>
    <source>
        <strain evidence="3 4">BMG 8361</strain>
    </source>
</reference>
<feature type="chain" id="PRO_5046449102" evidence="2">
    <location>
        <begin position="21"/>
        <end position="147"/>
    </location>
</feature>
<feature type="compositionally biased region" description="Basic residues" evidence="1">
    <location>
        <begin position="38"/>
        <end position="50"/>
    </location>
</feature>
<evidence type="ECO:0000313" key="3">
    <source>
        <dbReference type="EMBL" id="WRL62003.1"/>
    </source>
</evidence>
<keyword evidence="2" id="KW-0732">Signal</keyword>
<evidence type="ECO:0000313" key="4">
    <source>
        <dbReference type="Proteomes" id="UP001324287"/>
    </source>
</evidence>
<feature type="region of interest" description="Disordered" evidence="1">
    <location>
        <begin position="25"/>
        <end position="147"/>
    </location>
</feature>
<keyword evidence="4" id="KW-1185">Reference proteome</keyword>
<protein>
    <submittedName>
        <fullName evidence="3">Uncharacterized protein</fullName>
    </submittedName>
</protein>
<sequence length="147" mass="15800">MSRTGAILGAAAILALGGYAALPDEGPEYLGDFPPRSSSRRRRGRPRRARTPAPQPVARRPLCGDPQRWSPRLRRVAAERPASACRIPPSTPPGTSRPARRRGTTPCSPPSQAFLRCSRASSTRWRRSPTAWSTVSSPCPTAACSTA</sequence>
<feature type="signal peptide" evidence="2">
    <location>
        <begin position="1"/>
        <end position="20"/>
    </location>
</feature>
<evidence type="ECO:0000256" key="2">
    <source>
        <dbReference type="SAM" id="SignalP"/>
    </source>
</evidence>
<evidence type="ECO:0000256" key="1">
    <source>
        <dbReference type="SAM" id="MobiDB-lite"/>
    </source>
</evidence>